<dbReference type="InterPro" id="IPR016186">
    <property type="entry name" value="C-type_lectin-like/link_sf"/>
</dbReference>
<dbReference type="OrthoDB" id="441660at2759"/>
<proteinExistence type="predicted"/>
<dbReference type="EMBL" id="KV967182">
    <property type="protein sequence ID" value="PIO16378.1"/>
    <property type="molecule type" value="Genomic_DNA"/>
</dbReference>
<dbReference type="Proteomes" id="UP000228934">
    <property type="component" value="Unassembled WGS sequence"/>
</dbReference>
<accession>A0A2G9QL73</accession>
<dbReference type="SMART" id="SM00034">
    <property type="entry name" value="CLECT"/>
    <property type="match status" value="1"/>
</dbReference>
<dbReference type="Gene3D" id="3.10.100.10">
    <property type="entry name" value="Mannose-Binding Protein A, subunit A"/>
    <property type="match status" value="1"/>
</dbReference>
<gene>
    <name evidence="4" type="ORF">AB205_0024030</name>
</gene>
<reference evidence="5" key="1">
    <citation type="journal article" date="2017" name="Nat. Commun.">
        <title>The North American bullfrog draft genome provides insight into hormonal regulation of long noncoding RNA.</title>
        <authorList>
            <person name="Hammond S.A."/>
            <person name="Warren R.L."/>
            <person name="Vandervalk B.P."/>
            <person name="Kucuk E."/>
            <person name="Khan H."/>
            <person name="Gibb E.A."/>
            <person name="Pandoh P."/>
            <person name="Kirk H."/>
            <person name="Zhao Y."/>
            <person name="Jones M."/>
            <person name="Mungall A.J."/>
            <person name="Coope R."/>
            <person name="Pleasance S."/>
            <person name="Moore R.A."/>
            <person name="Holt R.A."/>
            <person name="Round J.M."/>
            <person name="Ohora S."/>
            <person name="Walle B.V."/>
            <person name="Veldhoen N."/>
            <person name="Helbing C.C."/>
            <person name="Birol I."/>
        </authorList>
    </citation>
    <scope>NUCLEOTIDE SEQUENCE [LARGE SCALE GENOMIC DNA]</scope>
</reference>
<keyword evidence="5" id="KW-1185">Reference proteome</keyword>
<evidence type="ECO:0000256" key="1">
    <source>
        <dbReference type="ARBA" id="ARBA00023157"/>
    </source>
</evidence>
<dbReference type="InterPro" id="IPR001304">
    <property type="entry name" value="C-type_lectin-like"/>
</dbReference>
<feature type="region of interest" description="Disordered" evidence="2">
    <location>
        <begin position="1"/>
        <end position="32"/>
    </location>
</feature>
<dbReference type="Pfam" id="PF00059">
    <property type="entry name" value="Lectin_C"/>
    <property type="match status" value="1"/>
</dbReference>
<dbReference type="PROSITE" id="PS00615">
    <property type="entry name" value="C_TYPE_LECTIN_1"/>
    <property type="match status" value="1"/>
</dbReference>
<dbReference type="PANTHER" id="PTHR45784:SF5">
    <property type="entry name" value="C-TYPE LECTIN DOMAIN FAMILY 20 MEMBER A-RELATED"/>
    <property type="match status" value="1"/>
</dbReference>
<dbReference type="SUPFAM" id="SSF56436">
    <property type="entry name" value="C-type lectin-like"/>
    <property type="match status" value="1"/>
</dbReference>
<evidence type="ECO:0000259" key="3">
    <source>
        <dbReference type="PROSITE" id="PS50041"/>
    </source>
</evidence>
<organism evidence="4 5">
    <name type="scientific">Aquarana catesbeiana</name>
    <name type="common">American bullfrog</name>
    <name type="synonym">Rana catesbeiana</name>
    <dbReference type="NCBI Taxonomy" id="8400"/>
    <lineage>
        <taxon>Eukaryota</taxon>
        <taxon>Metazoa</taxon>
        <taxon>Chordata</taxon>
        <taxon>Craniata</taxon>
        <taxon>Vertebrata</taxon>
        <taxon>Euteleostomi</taxon>
        <taxon>Amphibia</taxon>
        <taxon>Batrachia</taxon>
        <taxon>Anura</taxon>
        <taxon>Neobatrachia</taxon>
        <taxon>Ranoidea</taxon>
        <taxon>Ranidae</taxon>
        <taxon>Aquarana</taxon>
    </lineage>
</organism>
<feature type="domain" description="C-type lectin" evidence="3">
    <location>
        <begin position="55"/>
        <end position="167"/>
    </location>
</feature>
<dbReference type="PROSITE" id="PS50041">
    <property type="entry name" value="C_TYPE_LECTIN_2"/>
    <property type="match status" value="1"/>
</dbReference>
<evidence type="ECO:0000313" key="4">
    <source>
        <dbReference type="EMBL" id="PIO16378.1"/>
    </source>
</evidence>
<dbReference type="CDD" id="cd00037">
    <property type="entry name" value="CLECT"/>
    <property type="match status" value="1"/>
</dbReference>
<evidence type="ECO:0000256" key="2">
    <source>
        <dbReference type="SAM" id="MobiDB-lite"/>
    </source>
</evidence>
<protein>
    <recommendedName>
        <fullName evidence="3">C-type lectin domain-containing protein</fullName>
    </recommendedName>
</protein>
<dbReference type="PANTHER" id="PTHR45784">
    <property type="entry name" value="C-TYPE LECTIN DOMAIN FAMILY 20 MEMBER A-RELATED"/>
    <property type="match status" value="1"/>
</dbReference>
<sequence length="167" mass="19028">MTTPNTSLQGMTTPNTSLQGMTTPTTSLQGMTTPNTTVFKSLTTRICKDGLADLYMMSMPLSWWDALRYCRQYYTDLFSVPDQSTQNLVATTMRMAGMPKNGLWIGLRRHKVWGYLYWTDGEPTNYMNWGNGEPSDPVTNMCTLISPDNNFTWKDQCCSMKLSFICY</sequence>
<name>A0A2G9QL73_AQUCT</name>
<dbReference type="AlphaFoldDB" id="A0A2G9QL73"/>
<dbReference type="InterPro" id="IPR016187">
    <property type="entry name" value="CTDL_fold"/>
</dbReference>
<keyword evidence="1" id="KW-1015">Disulfide bond</keyword>
<evidence type="ECO:0000313" key="5">
    <source>
        <dbReference type="Proteomes" id="UP000228934"/>
    </source>
</evidence>
<dbReference type="InterPro" id="IPR018378">
    <property type="entry name" value="C-type_lectin_CS"/>
</dbReference>